<evidence type="ECO:0000259" key="1">
    <source>
        <dbReference type="Pfam" id="PF12697"/>
    </source>
</evidence>
<reference evidence="2" key="1">
    <citation type="submission" date="2022-02" db="EMBL/GenBank/DDBJ databases">
        <authorList>
            <person name="Giguere J D."/>
        </authorList>
    </citation>
    <scope>NUCLEOTIDE SEQUENCE</scope>
    <source>
        <strain evidence="2">CCAP 1055/1</strain>
    </source>
</reference>
<dbReference type="GO" id="GO:0016020">
    <property type="term" value="C:membrane"/>
    <property type="evidence" value="ECO:0007669"/>
    <property type="project" value="TreeGrafter"/>
</dbReference>
<dbReference type="InterPro" id="IPR000073">
    <property type="entry name" value="AB_hydrolase_1"/>
</dbReference>
<dbReference type="PANTHER" id="PTHR43798:SF33">
    <property type="entry name" value="HYDROLASE, PUTATIVE (AFU_ORTHOLOGUE AFUA_2G14860)-RELATED"/>
    <property type="match status" value="1"/>
</dbReference>
<protein>
    <recommendedName>
        <fullName evidence="1">AB hydrolase-1 domain-containing protein</fullName>
    </recommendedName>
</protein>
<proteinExistence type="predicted"/>
<evidence type="ECO:0000313" key="2">
    <source>
        <dbReference type="EMBL" id="CAG9294364.1"/>
    </source>
</evidence>
<feature type="domain" description="AB hydrolase-1" evidence="1">
    <location>
        <begin position="125"/>
        <end position="370"/>
    </location>
</feature>
<accession>A0A8J9X9G7</accession>
<dbReference type="AlphaFoldDB" id="A0A8J9X9G7"/>
<dbReference type="PANTHER" id="PTHR43798">
    <property type="entry name" value="MONOACYLGLYCEROL LIPASE"/>
    <property type="match status" value="1"/>
</dbReference>
<dbReference type="Proteomes" id="UP000836788">
    <property type="component" value="Chromosome 9"/>
</dbReference>
<dbReference type="EMBL" id="OU594950">
    <property type="protein sequence ID" value="CAG9294364.1"/>
    <property type="molecule type" value="Genomic_DNA"/>
</dbReference>
<dbReference type="SUPFAM" id="SSF53474">
    <property type="entry name" value="alpha/beta-Hydrolases"/>
    <property type="match status" value="1"/>
</dbReference>
<dbReference type="InterPro" id="IPR050266">
    <property type="entry name" value="AB_hydrolase_sf"/>
</dbReference>
<dbReference type="Gene3D" id="3.40.50.1820">
    <property type="entry name" value="alpha/beta hydrolase"/>
    <property type="match status" value="1"/>
</dbReference>
<name>A0A8J9X9G7_PHATR</name>
<organism evidence="2">
    <name type="scientific">Phaeodactylum tricornutum</name>
    <name type="common">Diatom</name>
    <dbReference type="NCBI Taxonomy" id="2850"/>
    <lineage>
        <taxon>Eukaryota</taxon>
        <taxon>Sar</taxon>
        <taxon>Stramenopiles</taxon>
        <taxon>Ochrophyta</taxon>
        <taxon>Bacillariophyta</taxon>
        <taxon>Bacillariophyceae</taxon>
        <taxon>Bacillariophycidae</taxon>
        <taxon>Naviculales</taxon>
        <taxon>Phaeodactylaceae</taxon>
        <taxon>Phaeodactylum</taxon>
    </lineage>
</organism>
<gene>
    <name evidence="2" type="ORF">PTTT1_LOCUS54450</name>
</gene>
<sequence length="401" mass="44450">MSLLIKGGSSLTVVSLVVSKRTPVARICKPSIWDSRVGFCRRTNKNRLYTTSNIASQEATPSSTSVSDRKLLPFETTPLGRNGAAQMDGLDLYQVPADDDHPLSVYGIQSTTPVMFDKGSSLRPVLLLHGRTWSAVPVYHLLGGTQYEKNGQQSRSLMEALLAKGLQPYTMDFRGFGGTHADETGYVEPSRCVQDTEVVLEWIARRHGMVGKESPALFGWSQGALVAQLVAQKTRPLMSKLILYGSIYDPMVRYPREPLYSTSKPNRTVIENTFDNAIEDFTIEGSIAPEPARLFAEAALQSDPVKAVWRHLYQFNNCDPGRVHVPTLVVAGDQDPYAPLHVQQELFCNLGRASDRTWSILADSDHAVHLLEGRERFISTVVSFVKNGKRSENDGGQDYTF</sequence>
<dbReference type="Pfam" id="PF12697">
    <property type="entry name" value="Abhydrolase_6"/>
    <property type="match status" value="1"/>
</dbReference>
<dbReference type="InterPro" id="IPR029058">
    <property type="entry name" value="AB_hydrolase_fold"/>
</dbReference>